<sequence length="148" mass="15572">MNVRRVARVVSGGRRFSFSVVVVIGDKNGSVGLGIGKASDTALAIEKALRDAKRHMIKVPRTKTNSLPHEVYGSHGSSKVFIFPAKGRGLTAGSSVRAVLDLAGVGSVTAKILSPSKNKLNNARATIQALQGLRTRRAPVETGVTATR</sequence>
<feature type="domain" description="S5 DRBM" evidence="8">
    <location>
        <begin position="1"/>
        <end position="59"/>
    </location>
</feature>
<dbReference type="GO" id="GO:0003735">
    <property type="term" value="F:structural constituent of ribosome"/>
    <property type="evidence" value="ECO:0007669"/>
    <property type="project" value="UniProtKB-UniRule"/>
</dbReference>
<dbReference type="GO" id="GO:0003723">
    <property type="term" value="F:RNA binding"/>
    <property type="evidence" value="ECO:0007669"/>
    <property type="project" value="InterPro"/>
</dbReference>
<comment type="similarity">
    <text evidence="1 7">Belongs to the universal ribosomal protein uS5 family.</text>
</comment>
<dbReference type="InterPro" id="IPR005324">
    <property type="entry name" value="Ribosomal_uS5_C"/>
</dbReference>
<dbReference type="PANTHER" id="PTHR48277">
    <property type="entry name" value="MITOCHONDRIAL RIBOSOMAL PROTEIN S5"/>
    <property type="match status" value="1"/>
</dbReference>
<evidence type="ECO:0000256" key="2">
    <source>
        <dbReference type="ARBA" id="ARBA00022980"/>
    </source>
</evidence>
<evidence type="ECO:0000256" key="4">
    <source>
        <dbReference type="ARBA" id="ARBA00035255"/>
    </source>
</evidence>
<dbReference type="InterPro" id="IPR000851">
    <property type="entry name" value="Ribosomal_uS5"/>
</dbReference>
<dbReference type="SUPFAM" id="SSF54211">
    <property type="entry name" value="Ribosomal protein S5 domain 2-like"/>
    <property type="match status" value="1"/>
</dbReference>
<dbReference type="GO" id="GO:0005737">
    <property type="term" value="C:cytoplasm"/>
    <property type="evidence" value="ECO:0007669"/>
    <property type="project" value="UniProtKB-ARBA"/>
</dbReference>
<dbReference type="InterPro" id="IPR014721">
    <property type="entry name" value="Ribsml_uS5_D2-typ_fold_subgr"/>
</dbReference>
<evidence type="ECO:0000313" key="9">
    <source>
        <dbReference type="EMBL" id="OGZ10915.1"/>
    </source>
</evidence>
<dbReference type="GO" id="GO:0005840">
    <property type="term" value="C:ribosome"/>
    <property type="evidence" value="ECO:0007669"/>
    <property type="project" value="UniProtKB-KW"/>
</dbReference>
<name>A0A1G2DBA9_9BACT</name>
<reference evidence="9 10" key="1">
    <citation type="journal article" date="2016" name="Nat. Commun.">
        <title>Thousands of microbial genomes shed light on interconnected biogeochemical processes in an aquifer system.</title>
        <authorList>
            <person name="Anantharaman K."/>
            <person name="Brown C.T."/>
            <person name="Hug L.A."/>
            <person name="Sharon I."/>
            <person name="Castelle C.J."/>
            <person name="Probst A.J."/>
            <person name="Thomas B.C."/>
            <person name="Singh A."/>
            <person name="Wilkins M.J."/>
            <person name="Karaoz U."/>
            <person name="Brodie E.L."/>
            <person name="Williams K.H."/>
            <person name="Hubbard S.S."/>
            <person name="Banfield J.F."/>
        </authorList>
    </citation>
    <scope>NUCLEOTIDE SEQUENCE [LARGE SCALE GENOMIC DNA]</scope>
</reference>
<dbReference type="Proteomes" id="UP000178099">
    <property type="component" value="Unassembled WGS sequence"/>
</dbReference>
<organism evidence="9 10">
    <name type="scientific">Candidatus Lloydbacteria bacterium RIFCSPHIGHO2_02_FULL_51_22</name>
    <dbReference type="NCBI Taxonomy" id="1798663"/>
    <lineage>
        <taxon>Bacteria</taxon>
        <taxon>Candidatus Lloydiibacteriota</taxon>
    </lineage>
</organism>
<evidence type="ECO:0000256" key="3">
    <source>
        <dbReference type="ARBA" id="ARBA00023274"/>
    </source>
</evidence>
<dbReference type="FunFam" id="3.30.230.10:FF:000002">
    <property type="entry name" value="30S ribosomal protein S5"/>
    <property type="match status" value="1"/>
</dbReference>
<evidence type="ECO:0000256" key="7">
    <source>
        <dbReference type="RuleBase" id="RU003823"/>
    </source>
</evidence>
<dbReference type="Pfam" id="PF03719">
    <property type="entry name" value="Ribosomal_S5_C"/>
    <property type="match status" value="1"/>
</dbReference>
<dbReference type="Pfam" id="PF00333">
    <property type="entry name" value="Ribosomal_S5"/>
    <property type="match status" value="1"/>
</dbReference>
<evidence type="ECO:0000313" key="10">
    <source>
        <dbReference type="Proteomes" id="UP000178099"/>
    </source>
</evidence>
<evidence type="ECO:0000259" key="8">
    <source>
        <dbReference type="PROSITE" id="PS50881"/>
    </source>
</evidence>
<dbReference type="PROSITE" id="PS50881">
    <property type="entry name" value="S5_DSRBD"/>
    <property type="match status" value="1"/>
</dbReference>
<dbReference type="SUPFAM" id="SSF54768">
    <property type="entry name" value="dsRNA-binding domain-like"/>
    <property type="match status" value="1"/>
</dbReference>
<dbReference type="Gene3D" id="3.30.160.20">
    <property type="match status" value="1"/>
</dbReference>
<proteinExistence type="inferred from homology"/>
<dbReference type="InterPro" id="IPR013810">
    <property type="entry name" value="Ribosomal_uS5_N"/>
</dbReference>
<dbReference type="PANTHER" id="PTHR48277:SF1">
    <property type="entry name" value="MITOCHONDRIAL RIBOSOMAL PROTEIN S5"/>
    <property type="match status" value="1"/>
</dbReference>
<dbReference type="AlphaFoldDB" id="A0A1G2DBA9"/>
<keyword evidence="2 6" id="KW-0689">Ribosomal protein</keyword>
<comment type="caution">
    <text evidence="9">The sequence shown here is derived from an EMBL/GenBank/DDBJ whole genome shotgun (WGS) entry which is preliminary data.</text>
</comment>
<dbReference type="GO" id="GO:1990904">
    <property type="term" value="C:ribonucleoprotein complex"/>
    <property type="evidence" value="ECO:0007669"/>
    <property type="project" value="UniProtKB-UniRule"/>
</dbReference>
<accession>A0A1G2DBA9</accession>
<protein>
    <recommendedName>
        <fullName evidence="4">Small ribosomal subunit protein uS5</fullName>
    </recommendedName>
    <alternativeName>
        <fullName evidence="5">30S ribosomal protein S5</fullName>
    </alternativeName>
</protein>
<evidence type="ECO:0000256" key="6">
    <source>
        <dbReference type="PROSITE-ProRule" id="PRU00268"/>
    </source>
</evidence>
<dbReference type="EMBL" id="MHLN01000030">
    <property type="protein sequence ID" value="OGZ10915.1"/>
    <property type="molecule type" value="Genomic_DNA"/>
</dbReference>
<dbReference type="GO" id="GO:0006412">
    <property type="term" value="P:translation"/>
    <property type="evidence" value="ECO:0007669"/>
    <property type="project" value="InterPro"/>
</dbReference>
<keyword evidence="3 6" id="KW-0687">Ribonucleoprotein</keyword>
<evidence type="ECO:0000256" key="5">
    <source>
        <dbReference type="ARBA" id="ARBA00035519"/>
    </source>
</evidence>
<gene>
    <name evidence="9" type="ORF">A3D67_01315</name>
</gene>
<dbReference type="Gene3D" id="3.30.230.10">
    <property type="match status" value="1"/>
</dbReference>
<dbReference type="InterPro" id="IPR020568">
    <property type="entry name" value="Ribosomal_Su5_D2-typ_SF"/>
</dbReference>
<evidence type="ECO:0000256" key="1">
    <source>
        <dbReference type="ARBA" id="ARBA00008945"/>
    </source>
</evidence>